<evidence type="ECO:0000313" key="3">
    <source>
        <dbReference type="Proteomes" id="UP000230214"/>
    </source>
</evidence>
<name>A0A2H0RAE9_UNCKA</name>
<evidence type="ECO:0000313" key="2">
    <source>
        <dbReference type="EMBL" id="PIR43457.1"/>
    </source>
</evidence>
<sequence>MLNKDIGKCIIFLVALFILGLVFEHSSYLKKELYKPAHAQYTPPTYDSSEWFMAGANPQRTSHVDSTPENQTEIKGNLNVEWYVPIEPYIPYYFPV</sequence>
<keyword evidence="1" id="KW-0472">Membrane</keyword>
<accession>A0A2H0RAE9</accession>
<feature type="transmembrane region" description="Helical" evidence="1">
    <location>
        <begin position="6"/>
        <end position="23"/>
    </location>
</feature>
<proteinExistence type="predicted"/>
<dbReference type="Proteomes" id="UP000230214">
    <property type="component" value="Unassembled WGS sequence"/>
</dbReference>
<organism evidence="2 3">
    <name type="scientific">candidate division WWE3 bacterium CG10_big_fil_rev_8_21_14_0_10_32_10</name>
    <dbReference type="NCBI Taxonomy" id="1975090"/>
    <lineage>
        <taxon>Bacteria</taxon>
        <taxon>Katanobacteria</taxon>
    </lineage>
</organism>
<comment type="caution">
    <text evidence="2">The sequence shown here is derived from an EMBL/GenBank/DDBJ whole genome shotgun (WGS) entry which is preliminary data.</text>
</comment>
<protein>
    <submittedName>
        <fullName evidence="2">Uncharacterized protein</fullName>
    </submittedName>
</protein>
<evidence type="ECO:0000256" key="1">
    <source>
        <dbReference type="SAM" id="Phobius"/>
    </source>
</evidence>
<dbReference type="AlphaFoldDB" id="A0A2H0RAE9"/>
<feature type="non-terminal residue" evidence="2">
    <location>
        <position position="96"/>
    </location>
</feature>
<keyword evidence="1" id="KW-1133">Transmembrane helix</keyword>
<keyword evidence="1" id="KW-0812">Transmembrane</keyword>
<reference evidence="2 3" key="1">
    <citation type="submission" date="2017-09" db="EMBL/GenBank/DDBJ databases">
        <title>Depth-based differentiation of microbial function through sediment-hosted aquifers and enrichment of novel symbionts in the deep terrestrial subsurface.</title>
        <authorList>
            <person name="Probst A.J."/>
            <person name="Ladd B."/>
            <person name="Jarett J.K."/>
            <person name="Geller-Mcgrath D.E."/>
            <person name="Sieber C.M."/>
            <person name="Emerson J.B."/>
            <person name="Anantharaman K."/>
            <person name="Thomas B.C."/>
            <person name="Malmstrom R."/>
            <person name="Stieglmeier M."/>
            <person name="Klingl A."/>
            <person name="Woyke T."/>
            <person name="Ryan C.M."/>
            <person name="Banfield J.F."/>
        </authorList>
    </citation>
    <scope>NUCLEOTIDE SEQUENCE [LARGE SCALE GENOMIC DNA]</scope>
    <source>
        <strain evidence="2">CG10_big_fil_rev_8_21_14_0_10_32_10</strain>
    </source>
</reference>
<gene>
    <name evidence="2" type="ORF">COV24_02540</name>
</gene>
<dbReference type="EMBL" id="PCXU01000023">
    <property type="protein sequence ID" value="PIR43457.1"/>
    <property type="molecule type" value="Genomic_DNA"/>
</dbReference>